<comment type="caution">
    <text evidence="1">The sequence shown here is derived from an EMBL/GenBank/DDBJ whole genome shotgun (WGS) entry which is preliminary data.</text>
</comment>
<dbReference type="EMBL" id="CADEAL010001358">
    <property type="protein sequence ID" value="CAB1431661.1"/>
    <property type="molecule type" value="Genomic_DNA"/>
</dbReference>
<protein>
    <submittedName>
        <fullName evidence="1">Uncharacterized protein</fullName>
    </submittedName>
</protein>
<evidence type="ECO:0000313" key="1">
    <source>
        <dbReference type="EMBL" id="CAB1431661.1"/>
    </source>
</evidence>
<accession>A0A9N7UIT5</accession>
<evidence type="ECO:0000313" key="2">
    <source>
        <dbReference type="Proteomes" id="UP001153269"/>
    </source>
</evidence>
<proteinExistence type="predicted"/>
<keyword evidence="2" id="KW-1185">Reference proteome</keyword>
<reference evidence="1" key="1">
    <citation type="submission" date="2020-03" db="EMBL/GenBank/DDBJ databases">
        <authorList>
            <person name="Weist P."/>
        </authorList>
    </citation>
    <scope>NUCLEOTIDE SEQUENCE</scope>
</reference>
<sequence length="281" mass="31870">MEQRFTKQWGRLRNVGKNESDLDHNRWHVNVCLSLSHRGIEEEDQGLILHPCGYSRVLVTGHQRTIALASFGLNPAPPHVEPAENKPPPSSIHGSTFICNSLLWCWEEAADAWAQMMKISKGESRDWICFPMVIQLPPTGQRQRGAIQEDVLDAGLPVHGATGGDISKCPYYAAKMISYVACTKSRSGHWLSWLAVWPVTSRPDRSVKKEEEMFLYLECGHFISRIYSRSNTRITSRWSHYDYISTHPHNTSVSNLVTLVCVMLKISDGRNKRIKCQEGVL</sequence>
<name>A0A9N7UIT5_PLEPL</name>
<dbReference type="Proteomes" id="UP001153269">
    <property type="component" value="Unassembled WGS sequence"/>
</dbReference>
<dbReference type="AlphaFoldDB" id="A0A9N7UIT5"/>
<gene>
    <name evidence="1" type="ORF">PLEPLA_LOCUS19718</name>
</gene>
<organism evidence="1 2">
    <name type="scientific">Pleuronectes platessa</name>
    <name type="common">European plaice</name>
    <dbReference type="NCBI Taxonomy" id="8262"/>
    <lineage>
        <taxon>Eukaryota</taxon>
        <taxon>Metazoa</taxon>
        <taxon>Chordata</taxon>
        <taxon>Craniata</taxon>
        <taxon>Vertebrata</taxon>
        <taxon>Euteleostomi</taxon>
        <taxon>Actinopterygii</taxon>
        <taxon>Neopterygii</taxon>
        <taxon>Teleostei</taxon>
        <taxon>Neoteleostei</taxon>
        <taxon>Acanthomorphata</taxon>
        <taxon>Carangaria</taxon>
        <taxon>Pleuronectiformes</taxon>
        <taxon>Pleuronectoidei</taxon>
        <taxon>Pleuronectidae</taxon>
        <taxon>Pleuronectes</taxon>
    </lineage>
</organism>